<protein>
    <submittedName>
        <fullName evidence="1">Uncharacterized protein</fullName>
    </submittedName>
</protein>
<sequence>MTEATIALLEYYLNVLLMRATDNGKVSSHNYHYFGELLSGDESQSNTNSAY</sequence>
<name>A0AA90NL31_9GAMM</name>
<keyword evidence="2" id="KW-1185">Reference proteome</keyword>
<dbReference type="Proteomes" id="UP001178148">
    <property type="component" value="Unassembled WGS sequence"/>
</dbReference>
<gene>
    <name evidence="1" type="ORF">QS748_05065</name>
</gene>
<comment type="caution">
    <text evidence="1">The sequence shown here is derived from an EMBL/GenBank/DDBJ whole genome shotgun (WGS) entry which is preliminary data.</text>
</comment>
<dbReference type="EMBL" id="JASXSV010000005">
    <property type="protein sequence ID" value="MDP0588580.1"/>
    <property type="molecule type" value="Genomic_DNA"/>
</dbReference>
<proteinExistence type="predicted"/>
<organism evidence="1 2">
    <name type="scientific">Candidatus Endonucleibacter bathymodioli</name>
    <dbReference type="NCBI Taxonomy" id="539814"/>
    <lineage>
        <taxon>Bacteria</taxon>
        <taxon>Pseudomonadati</taxon>
        <taxon>Pseudomonadota</taxon>
        <taxon>Gammaproteobacteria</taxon>
        <taxon>Oceanospirillales</taxon>
        <taxon>Endozoicomonadaceae</taxon>
        <taxon>Candidatus Endonucleibacter</taxon>
    </lineage>
</organism>
<reference evidence="1 2" key="1">
    <citation type="journal article" date="2023" name="bioRxiv">
        <title>An intranuclear bacterial parasite of deep-sea mussels expresses apoptosis inhibitors acquired from its host.</title>
        <authorList>
            <person name="Gonzalez Porras M.A."/>
            <person name="Assie A."/>
            <person name="Tietjen M."/>
            <person name="Violette M."/>
            <person name="Kleiner M."/>
            <person name="Gruber-Vodicka H."/>
            <person name="Dubilier N."/>
            <person name="Leisch N."/>
        </authorList>
    </citation>
    <scope>NUCLEOTIDE SEQUENCE [LARGE SCALE GENOMIC DNA]</scope>
    <source>
        <strain evidence="1">IAP13</strain>
    </source>
</reference>
<evidence type="ECO:0000313" key="2">
    <source>
        <dbReference type="Proteomes" id="UP001178148"/>
    </source>
</evidence>
<dbReference type="AlphaFoldDB" id="A0AA90NL31"/>
<accession>A0AA90NL31</accession>
<evidence type="ECO:0000313" key="1">
    <source>
        <dbReference type="EMBL" id="MDP0588580.1"/>
    </source>
</evidence>